<name>A0A067SPT8_GALM3</name>
<protein>
    <submittedName>
        <fullName evidence="1">Uncharacterized protein</fullName>
    </submittedName>
</protein>
<dbReference type="OrthoDB" id="3063920at2759"/>
<evidence type="ECO:0000313" key="2">
    <source>
        <dbReference type="Proteomes" id="UP000027222"/>
    </source>
</evidence>
<organism evidence="1 2">
    <name type="scientific">Galerina marginata (strain CBS 339.88)</name>
    <dbReference type="NCBI Taxonomy" id="685588"/>
    <lineage>
        <taxon>Eukaryota</taxon>
        <taxon>Fungi</taxon>
        <taxon>Dikarya</taxon>
        <taxon>Basidiomycota</taxon>
        <taxon>Agaricomycotina</taxon>
        <taxon>Agaricomycetes</taxon>
        <taxon>Agaricomycetidae</taxon>
        <taxon>Agaricales</taxon>
        <taxon>Agaricineae</taxon>
        <taxon>Strophariaceae</taxon>
        <taxon>Galerina</taxon>
    </lineage>
</organism>
<feature type="non-terminal residue" evidence="1">
    <location>
        <position position="217"/>
    </location>
</feature>
<sequence length="217" mass="24868">MKSAGLHFQLLQNSVDVLTPMALSMEKMNIIERSFRYEMCCSLVKVFDWYSHQGPAIAQRFMLMHRRHGYSYLEKEAPQFAELVDHIVQYVYSRIVTKFEPVDGQPTKIQNKRSKFTNNRPLLPPVFGPNLHGNNVSSLPANLYGLIMATKERAQGTRIKLPIIADAQVQHNPDALYAASAWCLQELWSKEIIIPKLCQMDRFHSGGRTTVFDDTLI</sequence>
<accession>A0A067SPT8</accession>
<keyword evidence="2" id="KW-1185">Reference proteome</keyword>
<dbReference type="EMBL" id="KL142390">
    <property type="protein sequence ID" value="KDR72042.1"/>
    <property type="molecule type" value="Genomic_DNA"/>
</dbReference>
<dbReference type="Proteomes" id="UP000027222">
    <property type="component" value="Unassembled WGS sequence"/>
</dbReference>
<reference evidence="2" key="1">
    <citation type="journal article" date="2014" name="Proc. Natl. Acad. Sci. U.S.A.">
        <title>Extensive sampling of basidiomycete genomes demonstrates inadequacy of the white-rot/brown-rot paradigm for wood decay fungi.</title>
        <authorList>
            <person name="Riley R."/>
            <person name="Salamov A.A."/>
            <person name="Brown D.W."/>
            <person name="Nagy L.G."/>
            <person name="Floudas D."/>
            <person name="Held B.W."/>
            <person name="Levasseur A."/>
            <person name="Lombard V."/>
            <person name="Morin E."/>
            <person name="Otillar R."/>
            <person name="Lindquist E.A."/>
            <person name="Sun H."/>
            <person name="LaButti K.M."/>
            <person name="Schmutz J."/>
            <person name="Jabbour D."/>
            <person name="Luo H."/>
            <person name="Baker S.E."/>
            <person name="Pisabarro A.G."/>
            <person name="Walton J.D."/>
            <person name="Blanchette R.A."/>
            <person name="Henrissat B."/>
            <person name="Martin F."/>
            <person name="Cullen D."/>
            <person name="Hibbett D.S."/>
            <person name="Grigoriev I.V."/>
        </authorList>
    </citation>
    <scope>NUCLEOTIDE SEQUENCE [LARGE SCALE GENOMIC DNA]</scope>
    <source>
        <strain evidence="2">CBS 339.88</strain>
    </source>
</reference>
<proteinExistence type="predicted"/>
<dbReference type="AlphaFoldDB" id="A0A067SPT8"/>
<dbReference type="HOGENOM" id="CLU_1274921_0_0_1"/>
<gene>
    <name evidence="1" type="ORF">GALMADRAFT_74443</name>
</gene>
<evidence type="ECO:0000313" key="1">
    <source>
        <dbReference type="EMBL" id="KDR72042.1"/>
    </source>
</evidence>